<feature type="domain" description="N-acetyltransferase" evidence="1">
    <location>
        <begin position="17"/>
        <end position="184"/>
    </location>
</feature>
<dbReference type="AlphaFoldDB" id="A0A4Z0GY06"/>
<dbReference type="InterPro" id="IPR050276">
    <property type="entry name" value="MshD_Acetyltransferase"/>
</dbReference>
<keyword evidence="3" id="KW-1185">Reference proteome</keyword>
<dbReference type="InterPro" id="IPR000182">
    <property type="entry name" value="GNAT_dom"/>
</dbReference>
<dbReference type="EMBL" id="SRJC01000004">
    <property type="protein sequence ID" value="TGB02020.1"/>
    <property type="molecule type" value="Genomic_DNA"/>
</dbReference>
<dbReference type="GO" id="GO:0016747">
    <property type="term" value="F:acyltransferase activity, transferring groups other than amino-acyl groups"/>
    <property type="evidence" value="ECO:0007669"/>
    <property type="project" value="InterPro"/>
</dbReference>
<proteinExistence type="predicted"/>
<dbReference type="PROSITE" id="PS51186">
    <property type="entry name" value="GNAT"/>
    <property type="match status" value="1"/>
</dbReference>
<keyword evidence="2" id="KW-0808">Transferase</keyword>
<dbReference type="RefSeq" id="WP_135328289.1">
    <property type="nucleotide sequence ID" value="NZ_SRJC01000004.1"/>
</dbReference>
<dbReference type="Pfam" id="PF00583">
    <property type="entry name" value="Acetyltransf_1"/>
    <property type="match status" value="1"/>
</dbReference>
<name>A0A4Z0GY06_9BACI</name>
<comment type="caution">
    <text evidence="2">The sequence shown here is derived from an EMBL/GenBank/DDBJ whole genome shotgun (WGS) entry which is preliminary data.</text>
</comment>
<dbReference type="CDD" id="cd04301">
    <property type="entry name" value="NAT_SF"/>
    <property type="match status" value="1"/>
</dbReference>
<accession>A0A4Z0GY06</accession>
<dbReference type="Gene3D" id="3.40.630.30">
    <property type="match status" value="1"/>
</dbReference>
<evidence type="ECO:0000259" key="1">
    <source>
        <dbReference type="PROSITE" id="PS51186"/>
    </source>
</evidence>
<organism evidence="2 3">
    <name type="scientific">Halobacillus salinus</name>
    <dbReference type="NCBI Taxonomy" id="192814"/>
    <lineage>
        <taxon>Bacteria</taxon>
        <taxon>Bacillati</taxon>
        <taxon>Bacillota</taxon>
        <taxon>Bacilli</taxon>
        <taxon>Bacillales</taxon>
        <taxon>Bacillaceae</taxon>
        <taxon>Halobacillus</taxon>
    </lineage>
</organism>
<evidence type="ECO:0000313" key="3">
    <source>
        <dbReference type="Proteomes" id="UP000297982"/>
    </source>
</evidence>
<dbReference type="PANTHER" id="PTHR43617:SF22">
    <property type="entry name" value="L-AMINO ACID N-ACETYLTRANSFERASE AAAT"/>
    <property type="match status" value="1"/>
</dbReference>
<dbReference type="SUPFAM" id="SSF55729">
    <property type="entry name" value="Acyl-CoA N-acyltransferases (Nat)"/>
    <property type="match status" value="1"/>
</dbReference>
<dbReference type="InterPro" id="IPR016181">
    <property type="entry name" value="Acyl_CoA_acyltransferase"/>
</dbReference>
<sequence length="184" mass="20854">MSKIEAQNYHLKNKVSITIRTARPEDAEQVLALTQSVIRTASFLLTTKEEFHLTKEIQTEFLDSLWMAEGKVAILAECDGQVVGFLDFHNGRKIRNQHTGSFGMSVKEDFRGMGIGKALLEQLMKWAKAHDLIEKVSLEVFSKNKPAMALYEKAGFKVEGRQSKAVKYRNGSYDNLIMMSCFTK</sequence>
<gene>
    <name evidence="2" type="ORF">E4663_15425</name>
</gene>
<dbReference type="PANTHER" id="PTHR43617">
    <property type="entry name" value="L-AMINO ACID N-ACETYLTRANSFERASE"/>
    <property type="match status" value="1"/>
</dbReference>
<reference evidence="2 3" key="1">
    <citation type="journal article" date="2003" name="Int. J. Syst. Evol. Microbiol.">
        <title>Halobacillus salinus sp. nov., isolated from a salt lake on the coast of the East Sea in Korea.</title>
        <authorList>
            <person name="Yoon J.H."/>
            <person name="Kang K.H."/>
            <person name="Park Y.H."/>
        </authorList>
    </citation>
    <scope>NUCLEOTIDE SEQUENCE [LARGE SCALE GENOMIC DNA]</scope>
    <source>
        <strain evidence="2 3">HSL-3</strain>
    </source>
</reference>
<dbReference type="STRING" id="192814.GCA_900166575_03870"/>
<evidence type="ECO:0000313" key="2">
    <source>
        <dbReference type="EMBL" id="TGB02020.1"/>
    </source>
</evidence>
<protein>
    <submittedName>
        <fullName evidence="2">N-acetyltransferase</fullName>
    </submittedName>
</protein>
<dbReference type="Proteomes" id="UP000297982">
    <property type="component" value="Unassembled WGS sequence"/>
</dbReference>